<dbReference type="EMBL" id="JAEHOI010000006">
    <property type="protein sequence ID" value="MBK0421883.1"/>
    <property type="molecule type" value="Genomic_DNA"/>
</dbReference>
<gene>
    <name evidence="4" type="ORF">JD292_07325</name>
</gene>
<dbReference type="NCBIfam" id="TIGR01098">
    <property type="entry name" value="3A0109s03R"/>
    <property type="match status" value="1"/>
</dbReference>
<dbReference type="CDD" id="cd01071">
    <property type="entry name" value="PBP2_PhnD_like"/>
    <property type="match status" value="1"/>
</dbReference>
<accession>A0A934QCE2</accession>
<comment type="caution">
    <text evidence="4">The sequence shown here is derived from an EMBL/GenBank/DDBJ whole genome shotgun (WGS) entry which is preliminary data.</text>
</comment>
<evidence type="ECO:0000256" key="1">
    <source>
        <dbReference type="ARBA" id="ARBA00007162"/>
    </source>
</evidence>
<feature type="signal peptide" evidence="3">
    <location>
        <begin position="1"/>
        <end position="23"/>
    </location>
</feature>
<dbReference type="GO" id="GO:0055085">
    <property type="term" value="P:transmembrane transport"/>
    <property type="evidence" value="ECO:0007669"/>
    <property type="project" value="InterPro"/>
</dbReference>
<dbReference type="PANTHER" id="PTHR35841:SF1">
    <property type="entry name" value="PHOSPHONATES-BINDING PERIPLASMIC PROTEIN"/>
    <property type="match status" value="1"/>
</dbReference>
<dbReference type="InterPro" id="IPR005770">
    <property type="entry name" value="PhnD"/>
</dbReference>
<keyword evidence="2 3" id="KW-0732">Signal</keyword>
<keyword evidence="5" id="KW-1185">Reference proteome</keyword>
<dbReference type="SUPFAM" id="SSF53850">
    <property type="entry name" value="Periplasmic binding protein-like II"/>
    <property type="match status" value="1"/>
</dbReference>
<dbReference type="Gene3D" id="3.40.190.10">
    <property type="entry name" value="Periplasmic binding protein-like II"/>
    <property type="match status" value="2"/>
</dbReference>
<dbReference type="Pfam" id="PF12974">
    <property type="entry name" value="Phosphonate-bd"/>
    <property type="match status" value="1"/>
</dbReference>
<evidence type="ECO:0000256" key="3">
    <source>
        <dbReference type="SAM" id="SignalP"/>
    </source>
</evidence>
<protein>
    <submittedName>
        <fullName evidence="4">Phosphate/phosphite/phosphonate ABC transporter substrate-binding protein</fullName>
    </submittedName>
</protein>
<organism evidence="4 5">
    <name type="scientific">Leucobacter edaphi</name>
    <dbReference type="NCBI Taxonomy" id="2796472"/>
    <lineage>
        <taxon>Bacteria</taxon>
        <taxon>Bacillati</taxon>
        <taxon>Actinomycetota</taxon>
        <taxon>Actinomycetes</taxon>
        <taxon>Micrococcales</taxon>
        <taxon>Microbacteriaceae</taxon>
        <taxon>Leucobacter</taxon>
    </lineage>
</organism>
<evidence type="ECO:0000313" key="5">
    <source>
        <dbReference type="Proteomes" id="UP000618733"/>
    </source>
</evidence>
<dbReference type="AlphaFoldDB" id="A0A934QCE2"/>
<dbReference type="PANTHER" id="PTHR35841">
    <property type="entry name" value="PHOSPHONATES-BINDING PERIPLASMIC PROTEIN"/>
    <property type="match status" value="1"/>
</dbReference>
<evidence type="ECO:0000313" key="4">
    <source>
        <dbReference type="EMBL" id="MBK0421883.1"/>
    </source>
</evidence>
<reference evidence="4" key="1">
    <citation type="submission" date="2020-12" db="EMBL/GenBank/DDBJ databases">
        <title>Leucobacter sp. CAS2, isolated from Chromium sludge.</title>
        <authorList>
            <person name="Xu Z."/>
        </authorList>
    </citation>
    <scope>NUCLEOTIDE SEQUENCE</scope>
    <source>
        <strain evidence="4">CSA2</strain>
    </source>
</reference>
<sequence>MNLRAIKASVALVGVALLGLGLAFCSSSTGGSESAASVSGKFANNADTLVFGVVPDSVDTETNYQPLMDYIAQETGKKVEYHESTDYAALIEAAIAGKIDVASFSGFTYVTATNNGAELTPISSIITEKGQKPGYFSQAIVPKDSSLKSVADFKGHKVCFVDPSSTSGYLFPSYNLLEAGIDPKKDITPVFAGKHDVSVTKTGEGKECEAGFAEDSEVAKSDKVKVIGETMVPGAPIVLANALPDDVKKKLTDSLSKVTIDDIVKSGVKSADSDSFRKTFYATEPVDDKYYDQIRDICKKTKAEQCQA</sequence>
<dbReference type="Proteomes" id="UP000618733">
    <property type="component" value="Unassembled WGS sequence"/>
</dbReference>
<comment type="similarity">
    <text evidence="1">Belongs to the phosphate/phosphite/phosphonate binding protein family.</text>
</comment>
<dbReference type="GO" id="GO:0043190">
    <property type="term" value="C:ATP-binding cassette (ABC) transporter complex"/>
    <property type="evidence" value="ECO:0007669"/>
    <property type="project" value="InterPro"/>
</dbReference>
<name>A0A934QCE2_9MICO</name>
<proteinExistence type="inferred from homology"/>
<dbReference type="RefSeq" id="WP_200132092.1">
    <property type="nucleotide sequence ID" value="NZ_JAEHOI010000006.1"/>
</dbReference>
<feature type="chain" id="PRO_5038931391" evidence="3">
    <location>
        <begin position="24"/>
        <end position="308"/>
    </location>
</feature>
<evidence type="ECO:0000256" key="2">
    <source>
        <dbReference type="ARBA" id="ARBA00022729"/>
    </source>
</evidence>